<proteinExistence type="inferred from homology"/>
<dbReference type="EMBL" id="KN847332">
    <property type="protein sequence ID" value="KIW48769.1"/>
    <property type="molecule type" value="Genomic_DNA"/>
</dbReference>
<comment type="similarity">
    <text evidence="1">Belongs to the short-chain dehydrogenases/reductases (SDR) family.</text>
</comment>
<dbReference type="PANTHER" id="PTHR43639">
    <property type="entry name" value="OXIDOREDUCTASE, SHORT-CHAIN DEHYDROGENASE/REDUCTASE FAMILY (AFU_ORTHOLOGUE AFUA_5G02870)"/>
    <property type="match status" value="1"/>
</dbReference>
<dbReference type="PROSITE" id="PS00061">
    <property type="entry name" value="ADH_SHORT"/>
    <property type="match status" value="1"/>
</dbReference>
<evidence type="ECO:0000256" key="3">
    <source>
        <dbReference type="ARBA" id="ARBA00023002"/>
    </source>
</evidence>
<dbReference type="SUPFAM" id="SSF51735">
    <property type="entry name" value="NAD(P)-binding Rossmann-fold domains"/>
    <property type="match status" value="1"/>
</dbReference>
<dbReference type="FunFam" id="3.40.50.720:FF:000084">
    <property type="entry name" value="Short-chain dehydrogenase reductase"/>
    <property type="match status" value="1"/>
</dbReference>
<gene>
    <name evidence="4" type="ORF">PV06_01335</name>
</gene>
<evidence type="ECO:0000313" key="4">
    <source>
        <dbReference type="EMBL" id="KIW48769.1"/>
    </source>
</evidence>
<dbReference type="PRINTS" id="PR00080">
    <property type="entry name" value="SDRFAMILY"/>
</dbReference>
<dbReference type="Proteomes" id="UP000053342">
    <property type="component" value="Unassembled WGS sequence"/>
</dbReference>
<dbReference type="STRING" id="215243.A0A0D2ELK2"/>
<dbReference type="InterPro" id="IPR002347">
    <property type="entry name" value="SDR_fam"/>
</dbReference>
<keyword evidence="2" id="KW-0521">NADP</keyword>
<protein>
    <recommendedName>
        <fullName evidence="6">3-oxoacyl-[acyl-carrier-protein] reductase</fullName>
    </recommendedName>
</protein>
<evidence type="ECO:0008006" key="6">
    <source>
        <dbReference type="Google" id="ProtNLM"/>
    </source>
</evidence>
<dbReference type="Pfam" id="PF13561">
    <property type="entry name" value="adh_short_C2"/>
    <property type="match status" value="1"/>
</dbReference>
<evidence type="ECO:0000256" key="2">
    <source>
        <dbReference type="ARBA" id="ARBA00022857"/>
    </source>
</evidence>
<dbReference type="PRINTS" id="PR00081">
    <property type="entry name" value="GDHRDH"/>
</dbReference>
<keyword evidence="3" id="KW-0560">Oxidoreductase</keyword>
<dbReference type="VEuPathDB" id="FungiDB:PV06_01335"/>
<dbReference type="GO" id="GO:0016491">
    <property type="term" value="F:oxidoreductase activity"/>
    <property type="evidence" value="ECO:0007669"/>
    <property type="project" value="UniProtKB-KW"/>
</dbReference>
<evidence type="ECO:0000313" key="5">
    <source>
        <dbReference type="Proteomes" id="UP000053342"/>
    </source>
</evidence>
<organism evidence="4 5">
    <name type="scientific">Exophiala oligosperma</name>
    <dbReference type="NCBI Taxonomy" id="215243"/>
    <lineage>
        <taxon>Eukaryota</taxon>
        <taxon>Fungi</taxon>
        <taxon>Dikarya</taxon>
        <taxon>Ascomycota</taxon>
        <taxon>Pezizomycotina</taxon>
        <taxon>Eurotiomycetes</taxon>
        <taxon>Chaetothyriomycetidae</taxon>
        <taxon>Chaetothyriales</taxon>
        <taxon>Herpotrichiellaceae</taxon>
        <taxon>Exophiala</taxon>
    </lineage>
</organism>
<dbReference type="Gene3D" id="3.40.50.720">
    <property type="entry name" value="NAD(P)-binding Rossmann-like Domain"/>
    <property type="match status" value="1"/>
</dbReference>
<dbReference type="PANTHER" id="PTHR43639:SF1">
    <property type="entry name" value="SHORT-CHAIN DEHYDROGENASE_REDUCTASE FAMILY PROTEIN"/>
    <property type="match status" value="1"/>
</dbReference>
<dbReference type="RefSeq" id="XP_016268985.1">
    <property type="nucleotide sequence ID" value="XM_016401932.1"/>
</dbReference>
<evidence type="ECO:0000256" key="1">
    <source>
        <dbReference type="ARBA" id="ARBA00006484"/>
    </source>
</evidence>
<name>A0A0D2ELK2_9EURO</name>
<sequence length="301" mass="30904">MSQQSKQQQQQAQSHRFLKYLHIGNSHKTNRSAPTPEDLSPAIQPDTMASQSLKGKVAIVTGAGKPNGIGAASAIAFAEQGANVAIQYNSSAGPAEETVAKLKSLGVKAVAIQADAGAANFGKVLVDATLKAFNTNTIDILVNNAGTAVVNGEGISSVGLEDWDAVFHVNVRGPFLLIQAALPYMKAGGRIVNVGSVIARLGSGMLPVYGASKGALTALSVALSDELGPKGITINTVAPGPIKTDLSMEGSPIGARLRNNQHIKREGTAQEVAESILFIASPGASYITGQLLGVDGGISFP</sequence>
<dbReference type="GeneID" id="27353409"/>
<dbReference type="InterPro" id="IPR036291">
    <property type="entry name" value="NAD(P)-bd_dom_sf"/>
</dbReference>
<accession>A0A0D2ELK2</accession>
<dbReference type="OrthoDB" id="47007at2759"/>
<keyword evidence="5" id="KW-1185">Reference proteome</keyword>
<dbReference type="HOGENOM" id="CLU_010194_1_3_1"/>
<dbReference type="InterPro" id="IPR020904">
    <property type="entry name" value="Sc_DH/Rdtase_CS"/>
</dbReference>
<reference evidence="4 5" key="1">
    <citation type="submission" date="2015-01" db="EMBL/GenBank/DDBJ databases">
        <title>The Genome Sequence of Exophiala oligosperma CBS72588.</title>
        <authorList>
            <consortium name="The Broad Institute Genomics Platform"/>
            <person name="Cuomo C."/>
            <person name="de Hoog S."/>
            <person name="Gorbushina A."/>
            <person name="Stielow B."/>
            <person name="Teixiera M."/>
            <person name="Abouelleil A."/>
            <person name="Chapman S.B."/>
            <person name="Priest M."/>
            <person name="Young S.K."/>
            <person name="Wortman J."/>
            <person name="Nusbaum C."/>
            <person name="Birren B."/>
        </authorList>
    </citation>
    <scope>NUCLEOTIDE SEQUENCE [LARGE SCALE GENOMIC DNA]</scope>
    <source>
        <strain evidence="4 5">CBS 72588</strain>
    </source>
</reference>
<dbReference type="AlphaFoldDB" id="A0A0D2ELK2"/>